<name>A0A166C9U8_METOA</name>
<evidence type="ECO:0000256" key="3">
    <source>
        <dbReference type="ARBA" id="ARBA00022692"/>
    </source>
</evidence>
<dbReference type="AlphaFoldDB" id="A0A166C9U8"/>
<evidence type="ECO:0000256" key="1">
    <source>
        <dbReference type="ARBA" id="ARBA00004651"/>
    </source>
</evidence>
<evidence type="ECO:0000313" key="8">
    <source>
        <dbReference type="EMBL" id="KZX14278.1"/>
    </source>
</evidence>
<sequence length="765" mass="86473">MILNGDSMLFKKMLRDMKKHKMQFISIFLMAFITLLVFVGVGAEVQGLDNSVHDFYNQTNMADIWLYGDNFSNKTLDDISNISSTNGVERQLVLKTTGDLDKDPTVTLHFIEKNELSQYYPIKGGNIDFDDKKGIWLDQRFAETKNLDIGDNITVKFNGITIEKTIRGLGYSPEYVYEESDNGLISDFSLQGFGYLSYKAFPLDTIQYNKLLIKTNDSTEAYHEKLDNAVDNDTYNTFMPRSDLVSDKQVMDEIDQHTIFAVMFPVIFVVVALLTLLTTMTRIVNHQRTQIGTLKSLGFTNRSLMIHYFSYGFYLTLVGSILGMILGYYIIPPLFFPSMSTFYTLPSWESGFNIKFIIVGASLVLVSLAFTYIATKNIIRESPASALEPKAPKISKIRILENTRIWDKLNFSIRWNIRDVNRNKMRSLVTILGVLGCTVLLISAFGMQDGMDDLKSWQYEGINHYETQLVLEDNITSSQIDSIQKEVNGTQLMMGAIEIEANGVKKTQTLSVYNKTDLITPTNQYMEKIDLPENGITITQKTSELLNVGVGDTIKWHLYGNSTWHTSKIDAINADPATQGIIMTPQKLDDFDIDFKPTYIITNQSVDKNLTGVASANSINDLVKSWDDLTETANLMVGALLIFAIVLSIVVLYSLGILGFTEVERDMATLKVLGFKTKNLQKLFLTQNLALSIVGYVLGVPTGYAVLDFMWDTVGDTFFYPTHYTARTIILSFILTIVLSLIVNYLLTRKLKKIDMVQSLKKERE</sequence>
<dbReference type="InterPro" id="IPR038766">
    <property type="entry name" value="Membrane_comp_ABC_pdt"/>
</dbReference>
<reference evidence="9" key="1">
    <citation type="journal article" date="2016" name="Genome Announc.">
        <title>Draft Genome Sequences of Methanobrevibacter curvatus DSM11111, Methanobrevibacter cuticularis DSM11139, Methanobrevibacter filiformis DSM11501, and Methanobrevibacter oralis DSM7256.</title>
        <authorList>
            <person name="Poehlein A."/>
            <person name="Seedorf H."/>
        </authorList>
    </citation>
    <scope>NUCLEOTIDE SEQUENCE [LARGE SCALE GENOMIC DNA]</scope>
    <source>
        <strain evidence="9">DSM 7256 / JCM 30027 / ZR</strain>
    </source>
</reference>
<feature type="transmembrane region" description="Helical" evidence="6">
    <location>
        <begin position="305"/>
        <end position="331"/>
    </location>
</feature>
<feature type="transmembrane region" description="Helical" evidence="6">
    <location>
        <begin position="682"/>
        <end position="704"/>
    </location>
</feature>
<feature type="transmembrane region" description="Helical" evidence="6">
    <location>
        <begin position="428"/>
        <end position="447"/>
    </location>
</feature>
<feature type="transmembrane region" description="Helical" evidence="6">
    <location>
        <begin position="724"/>
        <end position="747"/>
    </location>
</feature>
<protein>
    <submittedName>
        <fullName evidence="8">Outer membrane-specific lipoprotein transporter subunit LolC</fullName>
    </submittedName>
</protein>
<evidence type="ECO:0000256" key="6">
    <source>
        <dbReference type="SAM" id="Phobius"/>
    </source>
</evidence>
<dbReference type="EMBL" id="LWMU01000011">
    <property type="protein sequence ID" value="KZX14278.1"/>
    <property type="molecule type" value="Genomic_DNA"/>
</dbReference>
<evidence type="ECO:0000256" key="5">
    <source>
        <dbReference type="ARBA" id="ARBA00023136"/>
    </source>
</evidence>
<feature type="domain" description="ABC3 transporter permease C-terminal" evidence="7">
    <location>
        <begin position="640"/>
        <end position="755"/>
    </location>
</feature>
<dbReference type="PANTHER" id="PTHR30287">
    <property type="entry name" value="MEMBRANE COMPONENT OF PREDICTED ABC SUPERFAMILY METABOLITE UPTAKE TRANSPORTER"/>
    <property type="match status" value="1"/>
</dbReference>
<keyword evidence="2" id="KW-1003">Cell membrane</keyword>
<dbReference type="PANTHER" id="PTHR30287:SF2">
    <property type="entry name" value="BLL1001 PROTEIN"/>
    <property type="match status" value="1"/>
</dbReference>
<dbReference type="InterPro" id="IPR003838">
    <property type="entry name" value="ABC3_permease_C"/>
</dbReference>
<feature type="transmembrane region" description="Helical" evidence="6">
    <location>
        <begin position="259"/>
        <end position="284"/>
    </location>
</feature>
<keyword evidence="3 6" id="KW-0812">Transmembrane</keyword>
<evidence type="ECO:0000313" key="9">
    <source>
        <dbReference type="Proteomes" id="UP000077428"/>
    </source>
</evidence>
<feature type="domain" description="ABC3 transporter permease C-terminal" evidence="7">
    <location>
        <begin position="263"/>
        <end position="383"/>
    </location>
</feature>
<gene>
    <name evidence="8" type="ORF">MBORA_00520</name>
</gene>
<comment type="subcellular location">
    <subcellularLocation>
        <location evidence="1">Cell membrane</location>
        <topology evidence="1">Multi-pass membrane protein</topology>
    </subcellularLocation>
</comment>
<dbReference type="PATRIC" id="fig|66851.6.peg.65"/>
<accession>A0A166C9U8</accession>
<dbReference type="Proteomes" id="UP000077428">
    <property type="component" value="Unassembled WGS sequence"/>
</dbReference>
<evidence type="ECO:0000256" key="4">
    <source>
        <dbReference type="ARBA" id="ARBA00022989"/>
    </source>
</evidence>
<dbReference type="GO" id="GO:0005886">
    <property type="term" value="C:plasma membrane"/>
    <property type="evidence" value="ECO:0007669"/>
    <property type="project" value="UniProtKB-SubCell"/>
</dbReference>
<feature type="transmembrane region" description="Helical" evidence="6">
    <location>
        <begin position="351"/>
        <end position="373"/>
    </location>
</feature>
<keyword evidence="4 6" id="KW-1133">Transmembrane helix</keyword>
<keyword evidence="5 6" id="KW-0472">Membrane</keyword>
<keyword evidence="8" id="KW-0449">Lipoprotein</keyword>
<feature type="transmembrane region" description="Helical" evidence="6">
    <location>
        <begin position="635"/>
        <end position="661"/>
    </location>
</feature>
<keyword evidence="9" id="KW-1185">Reference proteome</keyword>
<proteinExistence type="predicted"/>
<evidence type="ECO:0000256" key="2">
    <source>
        <dbReference type="ARBA" id="ARBA00022475"/>
    </source>
</evidence>
<dbReference type="Pfam" id="PF02687">
    <property type="entry name" value="FtsX"/>
    <property type="match status" value="2"/>
</dbReference>
<evidence type="ECO:0000259" key="7">
    <source>
        <dbReference type="Pfam" id="PF02687"/>
    </source>
</evidence>
<organism evidence="8 9">
    <name type="scientific">Methanobrevibacter oralis</name>
    <dbReference type="NCBI Taxonomy" id="66851"/>
    <lineage>
        <taxon>Archaea</taxon>
        <taxon>Methanobacteriati</taxon>
        <taxon>Methanobacteriota</taxon>
        <taxon>Methanomada group</taxon>
        <taxon>Methanobacteria</taxon>
        <taxon>Methanobacteriales</taxon>
        <taxon>Methanobacteriaceae</taxon>
        <taxon>Methanobrevibacter</taxon>
    </lineage>
</organism>
<comment type="caution">
    <text evidence="8">The sequence shown here is derived from an EMBL/GenBank/DDBJ whole genome shotgun (WGS) entry which is preliminary data.</text>
</comment>
<dbReference type="STRING" id="66851.MBORA_00520"/>